<gene>
    <name evidence="13" type="ORF">SEMRO_366_G127520.1</name>
</gene>
<comment type="similarity">
    <text evidence="1">Belongs to the peptidase S8 family. Furin subfamily.</text>
</comment>
<dbReference type="OrthoDB" id="44525at2759"/>
<comment type="caution">
    <text evidence="13">The sequence shown here is derived from an EMBL/GenBank/DDBJ whole genome shotgun (WGS) entry which is preliminary data.</text>
</comment>
<evidence type="ECO:0000256" key="9">
    <source>
        <dbReference type="PIRSR" id="PIRSR615500-1"/>
    </source>
</evidence>
<dbReference type="InterPro" id="IPR034182">
    <property type="entry name" value="Kexin/furin"/>
</dbReference>
<keyword evidence="3 11" id="KW-0732">Signal</keyword>
<feature type="active site" description="Charge relay system" evidence="9 10">
    <location>
        <position position="222"/>
    </location>
</feature>
<accession>A0A9N8DV49</accession>
<dbReference type="PRINTS" id="PR00723">
    <property type="entry name" value="SUBTILISIN"/>
</dbReference>
<name>A0A9N8DV49_9STRA</name>
<dbReference type="PANTHER" id="PTHR42884">
    <property type="entry name" value="PROPROTEIN CONVERTASE SUBTILISIN/KEXIN-RELATED"/>
    <property type="match status" value="1"/>
</dbReference>
<dbReference type="PROSITE" id="PS51829">
    <property type="entry name" value="P_HOMO_B"/>
    <property type="match status" value="1"/>
</dbReference>
<keyword evidence="14" id="KW-1185">Reference proteome</keyword>
<evidence type="ECO:0000256" key="10">
    <source>
        <dbReference type="PROSITE-ProRule" id="PRU01240"/>
    </source>
</evidence>
<dbReference type="InterPro" id="IPR036852">
    <property type="entry name" value="Peptidase_S8/S53_dom_sf"/>
</dbReference>
<evidence type="ECO:0000256" key="6">
    <source>
        <dbReference type="ARBA" id="ARBA00022837"/>
    </source>
</evidence>
<evidence type="ECO:0000256" key="11">
    <source>
        <dbReference type="SAM" id="SignalP"/>
    </source>
</evidence>
<dbReference type="Gene3D" id="2.60.120.260">
    <property type="entry name" value="Galactose-binding domain-like"/>
    <property type="match status" value="1"/>
</dbReference>
<dbReference type="SUPFAM" id="SSF49785">
    <property type="entry name" value="Galactose-binding domain-like"/>
    <property type="match status" value="1"/>
</dbReference>
<feature type="active site" description="Charge relay system" evidence="9 10">
    <location>
        <position position="184"/>
    </location>
</feature>
<evidence type="ECO:0000256" key="7">
    <source>
        <dbReference type="ARBA" id="ARBA00023529"/>
    </source>
</evidence>
<dbReference type="InterPro" id="IPR015500">
    <property type="entry name" value="Peptidase_S8_subtilisin-rel"/>
</dbReference>
<dbReference type="Pfam" id="PF01483">
    <property type="entry name" value="P_proprotein"/>
    <property type="match status" value="1"/>
</dbReference>
<dbReference type="EC" id="3.4.21.62" evidence="8"/>
<dbReference type="GO" id="GO:0005737">
    <property type="term" value="C:cytoplasm"/>
    <property type="evidence" value="ECO:0007669"/>
    <property type="project" value="UniProtKB-ARBA"/>
</dbReference>
<dbReference type="PROSITE" id="PS51892">
    <property type="entry name" value="SUBTILASE"/>
    <property type="match status" value="1"/>
</dbReference>
<sequence length="646" mass="69904">MVRRIVFSSLLLLLHFPTLQAQVDMDDALDGGGGFDDDADLEARCMGTDWVTADASCEYPTWVVDGECDQPVCADCFDCDPCREYSYTSCDDCTAEGCFWCPGDALCSSQTPDQTYFDLYNKITSCPAQTDWQNTCSTSQNQSDTNVFNDPLYDAWKQIYQLVNVEEVWKRGITGAGIHVRVNDDGVDATHAEFAERFDVTNSCDRYLPEDVDPLDGKPDEHGTTCASIIGAQADNNQCASGIAPGVTISSCVLDSDISDENEADLILTKMDVVDISSNSYGPNSYCANGNLMAEACETAIIDYCSVHYELDNLACAEYLDLYTDCEYHVLPPELDTAYTEAVLNGRNGLGTIIVFAAGNEQTVGADVNGIGYHNSRLTITVGATGKRGIHTSYSNTGAAVLVTAPGGDEEYITNTVVAKPDGGCLDSGEGTSYAGPLVAGVVALMLEASNNTLGWRDVQAVLVSTSQKMEEDSEDWTANGAGYNHSYAYGYGVVDAAAAVNASMDWVNFGPEEQILVQSEILDVPIVDDSSESVTSTLTVPSNPDFVTESVVIYLDVFHQKRGDLLVELVSPSGTVSVLHPGQRPESTELESDERWKLMTVRNYFENPSGEWKLTITDIEAGPGDTGDDGDLLRSWRMVVYGHLV</sequence>
<evidence type="ECO:0000256" key="1">
    <source>
        <dbReference type="ARBA" id="ARBA00005325"/>
    </source>
</evidence>
<dbReference type="PROSITE" id="PS00138">
    <property type="entry name" value="SUBTILASE_SER"/>
    <property type="match status" value="1"/>
</dbReference>
<dbReference type="Gene3D" id="3.40.50.200">
    <property type="entry name" value="Peptidase S8/S53 domain"/>
    <property type="match status" value="1"/>
</dbReference>
<evidence type="ECO:0000259" key="12">
    <source>
        <dbReference type="PROSITE" id="PS51829"/>
    </source>
</evidence>
<feature type="active site" description="Charge relay system" evidence="9 10">
    <location>
        <position position="433"/>
    </location>
</feature>
<dbReference type="GO" id="GO:0012505">
    <property type="term" value="C:endomembrane system"/>
    <property type="evidence" value="ECO:0007669"/>
    <property type="project" value="UniProtKB-ARBA"/>
</dbReference>
<dbReference type="InterPro" id="IPR022398">
    <property type="entry name" value="Peptidase_S8_His-AS"/>
</dbReference>
<evidence type="ECO:0000256" key="3">
    <source>
        <dbReference type="ARBA" id="ARBA00022729"/>
    </source>
</evidence>
<reference evidence="13" key="1">
    <citation type="submission" date="2020-06" db="EMBL/GenBank/DDBJ databases">
        <authorList>
            <consortium name="Plant Systems Biology data submission"/>
        </authorList>
    </citation>
    <scope>NUCLEOTIDE SEQUENCE</scope>
    <source>
        <strain evidence="13">D6</strain>
    </source>
</reference>
<feature type="domain" description="P/Homo B" evidence="12">
    <location>
        <begin position="511"/>
        <end position="646"/>
    </location>
</feature>
<dbReference type="InterPro" id="IPR023828">
    <property type="entry name" value="Peptidase_S8_Ser-AS"/>
</dbReference>
<keyword evidence="6" id="KW-0106">Calcium</keyword>
<protein>
    <recommendedName>
        <fullName evidence="8">subtilisin</fullName>
        <ecNumber evidence="8">3.4.21.62</ecNumber>
    </recommendedName>
</protein>
<evidence type="ECO:0000256" key="4">
    <source>
        <dbReference type="ARBA" id="ARBA00022801"/>
    </source>
</evidence>
<feature type="signal peptide" evidence="11">
    <location>
        <begin position="1"/>
        <end position="21"/>
    </location>
</feature>
<dbReference type="Proteomes" id="UP001153069">
    <property type="component" value="Unassembled WGS sequence"/>
</dbReference>
<comment type="catalytic activity">
    <reaction evidence="7">
        <text>Hydrolysis of proteins with broad specificity for peptide bonds, and a preference for a large uncharged residue in P1. Hydrolyzes peptide amides.</text>
        <dbReference type="EC" id="3.4.21.62"/>
    </reaction>
</comment>
<dbReference type="EMBL" id="CAICTM010000365">
    <property type="protein sequence ID" value="CAB9508905.1"/>
    <property type="molecule type" value="Genomic_DNA"/>
</dbReference>
<evidence type="ECO:0000256" key="2">
    <source>
        <dbReference type="ARBA" id="ARBA00022670"/>
    </source>
</evidence>
<dbReference type="AlphaFoldDB" id="A0A9N8DV49"/>
<feature type="chain" id="PRO_5040295315" description="subtilisin" evidence="11">
    <location>
        <begin position="22"/>
        <end position="646"/>
    </location>
</feature>
<evidence type="ECO:0000256" key="8">
    <source>
        <dbReference type="ARBA" id="ARBA00023619"/>
    </source>
</evidence>
<keyword evidence="5 10" id="KW-0720">Serine protease</keyword>
<organism evidence="13 14">
    <name type="scientific">Seminavis robusta</name>
    <dbReference type="NCBI Taxonomy" id="568900"/>
    <lineage>
        <taxon>Eukaryota</taxon>
        <taxon>Sar</taxon>
        <taxon>Stramenopiles</taxon>
        <taxon>Ochrophyta</taxon>
        <taxon>Bacillariophyta</taxon>
        <taxon>Bacillariophyceae</taxon>
        <taxon>Bacillariophycidae</taxon>
        <taxon>Naviculales</taxon>
        <taxon>Naviculaceae</taxon>
        <taxon>Seminavis</taxon>
    </lineage>
</organism>
<dbReference type="Pfam" id="PF00082">
    <property type="entry name" value="Peptidase_S8"/>
    <property type="match status" value="1"/>
</dbReference>
<dbReference type="GO" id="GO:0016020">
    <property type="term" value="C:membrane"/>
    <property type="evidence" value="ECO:0007669"/>
    <property type="project" value="TreeGrafter"/>
</dbReference>
<evidence type="ECO:0000313" key="14">
    <source>
        <dbReference type="Proteomes" id="UP001153069"/>
    </source>
</evidence>
<dbReference type="GO" id="GO:0004252">
    <property type="term" value="F:serine-type endopeptidase activity"/>
    <property type="evidence" value="ECO:0007669"/>
    <property type="project" value="UniProtKB-UniRule"/>
</dbReference>
<keyword evidence="2 10" id="KW-0645">Protease</keyword>
<dbReference type="PANTHER" id="PTHR42884:SF14">
    <property type="entry name" value="NEUROENDOCRINE CONVERTASE 1"/>
    <property type="match status" value="1"/>
</dbReference>
<evidence type="ECO:0000313" key="13">
    <source>
        <dbReference type="EMBL" id="CAB9508905.1"/>
    </source>
</evidence>
<dbReference type="InterPro" id="IPR008979">
    <property type="entry name" value="Galactose-bd-like_sf"/>
</dbReference>
<dbReference type="CDD" id="cd04059">
    <property type="entry name" value="Peptidases_S8_Protein_convertases_Kexins_Furin-like"/>
    <property type="match status" value="1"/>
</dbReference>
<dbReference type="SUPFAM" id="SSF52743">
    <property type="entry name" value="Subtilisin-like"/>
    <property type="match status" value="1"/>
</dbReference>
<keyword evidence="4 10" id="KW-0378">Hydrolase</keyword>
<evidence type="ECO:0000256" key="5">
    <source>
        <dbReference type="ARBA" id="ARBA00022825"/>
    </source>
</evidence>
<proteinExistence type="inferred from homology"/>
<dbReference type="GO" id="GO:0016485">
    <property type="term" value="P:protein processing"/>
    <property type="evidence" value="ECO:0007669"/>
    <property type="project" value="TreeGrafter"/>
</dbReference>
<dbReference type="InterPro" id="IPR002884">
    <property type="entry name" value="P_dom"/>
</dbReference>
<dbReference type="PROSITE" id="PS00137">
    <property type="entry name" value="SUBTILASE_HIS"/>
    <property type="match status" value="1"/>
</dbReference>
<dbReference type="InterPro" id="IPR000209">
    <property type="entry name" value="Peptidase_S8/S53_dom"/>
</dbReference>